<reference evidence="6 7" key="1">
    <citation type="submission" date="2020-07" db="EMBL/GenBank/DDBJ databases">
        <title>Transfer of Campylobacter canadensis to the novel genus Avispirillum gen. nov., that also includes two novel species recovered from migratory waterfowl: Avispirillum anseris sp. nov. and Avispirillum brantae sp. nov.</title>
        <authorList>
            <person name="Miller W.G."/>
            <person name="Chapman M.H."/>
            <person name="Yee E."/>
            <person name="Inglis G.D."/>
        </authorList>
    </citation>
    <scope>NUCLEOTIDE SEQUENCE [LARGE SCALE GENOMIC DNA]</scope>
    <source>
        <strain evidence="6 7">L283</strain>
    </source>
</reference>
<protein>
    <recommendedName>
        <fullName evidence="3">Protein GrpE</fullName>
    </recommendedName>
    <alternativeName>
        <fullName evidence="3">HSP-70 cofactor</fullName>
    </alternativeName>
</protein>
<dbReference type="PANTHER" id="PTHR21237">
    <property type="entry name" value="GRPE PROTEIN"/>
    <property type="match status" value="1"/>
</dbReference>
<comment type="subunit">
    <text evidence="3">Homodimer.</text>
</comment>
<evidence type="ECO:0000313" key="6">
    <source>
        <dbReference type="EMBL" id="MBZ7986835.1"/>
    </source>
</evidence>
<gene>
    <name evidence="3" type="primary">grpE</name>
    <name evidence="6" type="ORF">AVCANL283_01715</name>
</gene>
<organism evidence="6 7">
    <name type="scientific">Campylobacter canadensis</name>
    <dbReference type="NCBI Taxonomy" id="449520"/>
    <lineage>
        <taxon>Bacteria</taxon>
        <taxon>Pseudomonadati</taxon>
        <taxon>Campylobacterota</taxon>
        <taxon>Epsilonproteobacteria</taxon>
        <taxon>Campylobacterales</taxon>
        <taxon>Campylobacteraceae</taxon>
        <taxon>Campylobacter</taxon>
    </lineage>
</organism>
<evidence type="ECO:0000256" key="4">
    <source>
        <dbReference type="RuleBase" id="RU004478"/>
    </source>
</evidence>
<accession>A0ABS7WPZ6</accession>
<dbReference type="InterPro" id="IPR009012">
    <property type="entry name" value="GrpE_head"/>
</dbReference>
<name>A0ABS7WPZ6_9BACT</name>
<dbReference type="CDD" id="cd00446">
    <property type="entry name" value="GrpE"/>
    <property type="match status" value="1"/>
</dbReference>
<dbReference type="Proteomes" id="UP000786183">
    <property type="component" value="Unassembled WGS sequence"/>
</dbReference>
<dbReference type="Pfam" id="PF01025">
    <property type="entry name" value="GrpE"/>
    <property type="match status" value="1"/>
</dbReference>
<dbReference type="EMBL" id="JACGBB010000003">
    <property type="protein sequence ID" value="MBZ7986835.1"/>
    <property type="molecule type" value="Genomic_DNA"/>
</dbReference>
<dbReference type="PANTHER" id="PTHR21237:SF23">
    <property type="entry name" value="GRPE PROTEIN HOMOLOG, MITOCHONDRIAL"/>
    <property type="match status" value="1"/>
</dbReference>
<dbReference type="InterPro" id="IPR013805">
    <property type="entry name" value="GrpE_CC"/>
</dbReference>
<keyword evidence="3" id="KW-0346">Stress response</keyword>
<feature type="coiled-coil region" evidence="5">
    <location>
        <begin position="3"/>
        <end position="55"/>
    </location>
</feature>
<dbReference type="PRINTS" id="PR00773">
    <property type="entry name" value="GRPEPROTEIN"/>
</dbReference>
<comment type="caution">
    <text evidence="6">The sequence shown here is derived from an EMBL/GenBank/DDBJ whole genome shotgun (WGS) entry which is preliminary data.</text>
</comment>
<keyword evidence="5" id="KW-0175">Coiled coil</keyword>
<dbReference type="HAMAP" id="MF_01151">
    <property type="entry name" value="GrpE"/>
    <property type="match status" value="1"/>
</dbReference>
<evidence type="ECO:0000313" key="7">
    <source>
        <dbReference type="Proteomes" id="UP000786183"/>
    </source>
</evidence>
<comment type="function">
    <text evidence="3">Participates actively in the response to hyperosmotic and heat shock by preventing the aggregation of stress-denatured proteins, in association with DnaK and GrpE. It is the nucleotide exchange factor for DnaK and may function as a thermosensor. Unfolded proteins bind initially to DnaJ; upon interaction with the DnaJ-bound protein, DnaK hydrolyzes its bound ATP, resulting in the formation of a stable complex. GrpE releases ADP from DnaK; ATP binding to DnaK triggers the release of the substrate protein, thus completing the reaction cycle. Several rounds of ATP-dependent interactions between DnaJ, DnaK and GrpE are required for fully efficient folding.</text>
</comment>
<keyword evidence="3" id="KW-0963">Cytoplasm</keyword>
<evidence type="ECO:0000256" key="5">
    <source>
        <dbReference type="SAM" id="Coils"/>
    </source>
</evidence>
<comment type="subcellular location">
    <subcellularLocation>
        <location evidence="3">Cytoplasm</location>
    </subcellularLocation>
</comment>
<dbReference type="Gene3D" id="2.30.22.10">
    <property type="entry name" value="Head domain of nucleotide exchange factor GrpE"/>
    <property type="match status" value="1"/>
</dbReference>
<sequence length="170" mass="19379">MQDECVNEEALNYENEIINLKAELENKTKEFDALKDSFLRANADFENIKKRLEKEKLSAVEFAQEGFLKELLPVLDALENASNFEADDEFSKKLLEGISLTLDLFKNMLKKHSIVEINPNIGDEFNPEIHEAMMFSEVEGMPSQQIAAVFAKGYLLKDRTIRACKVSVSK</sequence>
<proteinExistence type="inferred from homology"/>
<dbReference type="Gene3D" id="3.90.20.20">
    <property type="match status" value="1"/>
</dbReference>
<comment type="similarity">
    <text evidence="1 3 4">Belongs to the GrpE family.</text>
</comment>
<dbReference type="SUPFAM" id="SSF51064">
    <property type="entry name" value="Head domain of nucleotide exchange factor GrpE"/>
    <property type="match status" value="1"/>
</dbReference>
<evidence type="ECO:0000256" key="3">
    <source>
        <dbReference type="HAMAP-Rule" id="MF_01151"/>
    </source>
</evidence>
<evidence type="ECO:0000256" key="1">
    <source>
        <dbReference type="ARBA" id="ARBA00009054"/>
    </source>
</evidence>
<keyword evidence="2 3" id="KW-0143">Chaperone</keyword>
<keyword evidence="7" id="KW-1185">Reference proteome</keyword>
<evidence type="ECO:0000256" key="2">
    <source>
        <dbReference type="ARBA" id="ARBA00023186"/>
    </source>
</evidence>
<dbReference type="SUPFAM" id="SSF58014">
    <property type="entry name" value="Coiled-coil domain of nucleotide exchange factor GrpE"/>
    <property type="match status" value="1"/>
</dbReference>
<dbReference type="InterPro" id="IPR000740">
    <property type="entry name" value="GrpE"/>
</dbReference>